<feature type="transmembrane region" description="Helical" evidence="7">
    <location>
        <begin position="159"/>
        <end position="183"/>
    </location>
</feature>
<dbReference type="AlphaFoldDB" id="A0A1H4N600"/>
<keyword evidence="3 7" id="KW-0812">Transmembrane</keyword>
<protein>
    <submittedName>
        <fullName evidence="9">Outer membrane transport energization protein ExbB</fullName>
    </submittedName>
</protein>
<reference evidence="9 10" key="1">
    <citation type="submission" date="2016-10" db="EMBL/GenBank/DDBJ databases">
        <authorList>
            <person name="de Groot N.N."/>
        </authorList>
    </citation>
    <scope>NUCLEOTIDE SEQUENCE [LARGE SCALE GENOMIC DNA]</scope>
    <source>
        <strain evidence="9 10">AB35.6</strain>
    </source>
</reference>
<keyword evidence="6" id="KW-0813">Transport</keyword>
<dbReference type="Pfam" id="PF01618">
    <property type="entry name" value="MotA_ExbB"/>
    <property type="match status" value="1"/>
</dbReference>
<evidence type="ECO:0000256" key="2">
    <source>
        <dbReference type="ARBA" id="ARBA00022475"/>
    </source>
</evidence>
<keyword evidence="5 7" id="KW-0472">Membrane</keyword>
<organism evidence="9 10">
    <name type="scientific">Terriglobus roseus</name>
    <dbReference type="NCBI Taxonomy" id="392734"/>
    <lineage>
        <taxon>Bacteria</taxon>
        <taxon>Pseudomonadati</taxon>
        <taxon>Acidobacteriota</taxon>
        <taxon>Terriglobia</taxon>
        <taxon>Terriglobales</taxon>
        <taxon>Acidobacteriaceae</taxon>
        <taxon>Terriglobus</taxon>
    </lineage>
</organism>
<keyword evidence="2" id="KW-1003">Cell membrane</keyword>
<sequence length="252" mass="26721">MILAHAAASFAHVPATLGMFFQEAEGGAASSGFSILGMLKNMGWIDLAVVGILFIMSIWSLAVMIDRALYFSAARKQSREFAPKVAGALKDGRLDEAIKVADRSKKSHLAEVVTAGLQEFRSYGSGGAISDEQIESSKRALERSEAIVHAKLKRGLGSLATIGSTAPFIGLFGTVIGILHAFQEIAKSKSSGIGAVAGGISEALVTTAFGLLVAIPAVMCFNYFTNKVESFDVEMDNSSSELVDYFIKQSSR</sequence>
<evidence type="ECO:0000256" key="6">
    <source>
        <dbReference type="RuleBase" id="RU004057"/>
    </source>
</evidence>
<evidence type="ECO:0000313" key="9">
    <source>
        <dbReference type="EMBL" id="SEB90653.1"/>
    </source>
</evidence>
<dbReference type="OrthoDB" id="9805133at2"/>
<keyword evidence="6" id="KW-0653">Protein transport</keyword>
<accession>A0A1H4N600</accession>
<comment type="subcellular location">
    <subcellularLocation>
        <location evidence="1">Cell membrane</location>
        <topology evidence="1">Multi-pass membrane protein</topology>
    </subcellularLocation>
    <subcellularLocation>
        <location evidence="6">Membrane</location>
        <topology evidence="6">Multi-pass membrane protein</topology>
    </subcellularLocation>
</comment>
<dbReference type="Proteomes" id="UP000182409">
    <property type="component" value="Unassembled WGS sequence"/>
</dbReference>
<evidence type="ECO:0000256" key="7">
    <source>
        <dbReference type="SAM" id="Phobius"/>
    </source>
</evidence>
<evidence type="ECO:0000256" key="4">
    <source>
        <dbReference type="ARBA" id="ARBA00022989"/>
    </source>
</evidence>
<evidence type="ECO:0000313" key="10">
    <source>
        <dbReference type="Proteomes" id="UP000182409"/>
    </source>
</evidence>
<dbReference type="GO" id="GO:0005886">
    <property type="term" value="C:plasma membrane"/>
    <property type="evidence" value="ECO:0007669"/>
    <property type="project" value="UniProtKB-SubCell"/>
</dbReference>
<dbReference type="RefSeq" id="WP_074653920.1">
    <property type="nucleotide sequence ID" value="NZ_FNSD01000001.1"/>
</dbReference>
<proteinExistence type="inferred from homology"/>
<evidence type="ECO:0000256" key="1">
    <source>
        <dbReference type="ARBA" id="ARBA00004651"/>
    </source>
</evidence>
<feature type="domain" description="MotA/TolQ/ExbB proton channel" evidence="8">
    <location>
        <begin position="106"/>
        <end position="236"/>
    </location>
</feature>
<keyword evidence="4 7" id="KW-1133">Transmembrane helix</keyword>
<comment type="similarity">
    <text evidence="6">Belongs to the exbB/tolQ family.</text>
</comment>
<gene>
    <name evidence="9" type="ORF">SAMN05443244_2149</name>
</gene>
<dbReference type="PANTHER" id="PTHR30625">
    <property type="entry name" value="PROTEIN TOLQ"/>
    <property type="match status" value="1"/>
</dbReference>
<dbReference type="GO" id="GO:0017038">
    <property type="term" value="P:protein import"/>
    <property type="evidence" value="ECO:0007669"/>
    <property type="project" value="TreeGrafter"/>
</dbReference>
<dbReference type="EMBL" id="FNSD01000001">
    <property type="protein sequence ID" value="SEB90653.1"/>
    <property type="molecule type" value="Genomic_DNA"/>
</dbReference>
<feature type="transmembrane region" description="Helical" evidence="7">
    <location>
        <begin position="203"/>
        <end position="225"/>
    </location>
</feature>
<dbReference type="InterPro" id="IPR050790">
    <property type="entry name" value="ExbB/TolQ_transport"/>
</dbReference>
<evidence type="ECO:0000256" key="3">
    <source>
        <dbReference type="ARBA" id="ARBA00022692"/>
    </source>
</evidence>
<evidence type="ECO:0000256" key="5">
    <source>
        <dbReference type="ARBA" id="ARBA00023136"/>
    </source>
</evidence>
<dbReference type="InterPro" id="IPR002898">
    <property type="entry name" value="MotA_ExbB_proton_chnl"/>
</dbReference>
<evidence type="ECO:0000259" key="8">
    <source>
        <dbReference type="Pfam" id="PF01618"/>
    </source>
</evidence>
<dbReference type="PANTHER" id="PTHR30625:SF3">
    <property type="entry name" value="TOL-PAL SYSTEM PROTEIN TOLQ"/>
    <property type="match status" value="1"/>
</dbReference>
<feature type="transmembrane region" description="Helical" evidence="7">
    <location>
        <begin position="42"/>
        <end position="65"/>
    </location>
</feature>
<name>A0A1H4N600_9BACT</name>